<accession>A0A2K5HQ62</accession>
<dbReference type="AlphaFoldDB" id="A0A2K5HQ62"/>
<name>A0A2K5HQ62_COLAP</name>
<evidence type="ECO:0008006" key="5">
    <source>
        <dbReference type="Google" id="ProtNLM"/>
    </source>
</evidence>
<feature type="coiled-coil region" evidence="1">
    <location>
        <begin position="244"/>
        <end position="349"/>
    </location>
</feature>
<keyword evidence="1" id="KW-0175">Coiled coil</keyword>
<feature type="compositionally biased region" description="Polar residues" evidence="2">
    <location>
        <begin position="1"/>
        <end position="14"/>
    </location>
</feature>
<sequence>MESKACESNNEDILSSSGITSNEGSSSPFFVSSIRGTIIENTSSAGTLTQVPFFPKYEVELDSPRKIIQYPGKEHFERVLEEYSHQVKDLQRRLNESNELHEKQKFYLRQSVIDLQTKLQEMQMERDAMADIRRRESQSQEDLRNQLQNTVHELEAAKCLKEDMLKDSNTQIEQLRKIMLSHEGVLQEIRSILVDFEEASGKKIYEHDSMSTLHFRSLGSAISKILRELDTEISFLKGRIFPVEDQLEALKSESQNKMELLLQQHQDRIEQLISEHEVEITGLTEKASSARSQANSIQSQMEIIQEQARNQNSMYMRQLSDLESTVSQLRSELREAKRMYEDKENLQNSPLRIWTSRSCHYWLCRFGFTLNFRFLTTKENRTLTFAHDLDSTFIFTTLKAVGAEFSIKKVMI</sequence>
<evidence type="ECO:0000256" key="1">
    <source>
        <dbReference type="SAM" id="Coils"/>
    </source>
</evidence>
<dbReference type="PANTHER" id="PTHR47615">
    <property type="entry name" value="COILED-COIL DOMAIN-CONTAINING PROTEIN 158"/>
    <property type="match status" value="1"/>
</dbReference>
<organism evidence="3 4">
    <name type="scientific">Colobus angolensis palliatus</name>
    <name type="common">Peters' Angolan colobus</name>
    <dbReference type="NCBI Taxonomy" id="336983"/>
    <lineage>
        <taxon>Eukaryota</taxon>
        <taxon>Metazoa</taxon>
        <taxon>Chordata</taxon>
        <taxon>Craniata</taxon>
        <taxon>Vertebrata</taxon>
        <taxon>Euteleostomi</taxon>
        <taxon>Mammalia</taxon>
        <taxon>Eutheria</taxon>
        <taxon>Euarchontoglires</taxon>
        <taxon>Primates</taxon>
        <taxon>Haplorrhini</taxon>
        <taxon>Catarrhini</taxon>
        <taxon>Cercopithecidae</taxon>
        <taxon>Colobinae</taxon>
        <taxon>Colobus</taxon>
    </lineage>
</organism>
<reference evidence="3" key="2">
    <citation type="submission" date="2025-09" db="UniProtKB">
        <authorList>
            <consortium name="Ensembl"/>
        </authorList>
    </citation>
    <scope>IDENTIFICATION</scope>
</reference>
<evidence type="ECO:0000313" key="3">
    <source>
        <dbReference type="Ensembl" id="ENSCANP00000006491.1"/>
    </source>
</evidence>
<keyword evidence="4" id="KW-1185">Reference proteome</keyword>
<evidence type="ECO:0000256" key="2">
    <source>
        <dbReference type="SAM" id="MobiDB-lite"/>
    </source>
</evidence>
<dbReference type="Gene3D" id="1.10.287.1490">
    <property type="match status" value="1"/>
</dbReference>
<dbReference type="PANTHER" id="PTHR47615:SF1">
    <property type="entry name" value="COILED-COIL DOMAIN-CONTAINING PROTEIN 158"/>
    <property type="match status" value="1"/>
</dbReference>
<reference evidence="3" key="1">
    <citation type="submission" date="2025-08" db="UniProtKB">
        <authorList>
            <consortium name="Ensembl"/>
        </authorList>
    </citation>
    <scope>IDENTIFICATION</scope>
</reference>
<feature type="region of interest" description="Disordered" evidence="2">
    <location>
        <begin position="1"/>
        <end position="25"/>
    </location>
</feature>
<dbReference type="Ensembl" id="ENSCANT00000024375.1">
    <property type="protein sequence ID" value="ENSCANP00000006491.1"/>
    <property type="gene ID" value="ENSCANG00000021680.1"/>
</dbReference>
<feature type="compositionally biased region" description="Low complexity" evidence="2">
    <location>
        <begin position="15"/>
        <end position="25"/>
    </location>
</feature>
<dbReference type="InterPro" id="IPR031809">
    <property type="entry name" value="CCDC158"/>
</dbReference>
<proteinExistence type="predicted"/>
<dbReference type="Proteomes" id="UP000233080">
    <property type="component" value="Unassembled WGS sequence"/>
</dbReference>
<protein>
    <recommendedName>
        <fullName evidence="5">Coiled-coil domain containing 158</fullName>
    </recommendedName>
</protein>
<feature type="coiled-coil region" evidence="1">
    <location>
        <begin position="73"/>
        <end position="100"/>
    </location>
</feature>
<evidence type="ECO:0000313" key="4">
    <source>
        <dbReference type="Proteomes" id="UP000233080"/>
    </source>
</evidence>
<dbReference type="Pfam" id="PF15921">
    <property type="entry name" value="CCDC158"/>
    <property type="match status" value="1"/>
</dbReference>